<evidence type="ECO:0008006" key="4">
    <source>
        <dbReference type="Google" id="ProtNLM"/>
    </source>
</evidence>
<dbReference type="GO" id="GO:0003993">
    <property type="term" value="F:acid phosphatase activity"/>
    <property type="evidence" value="ECO:0007669"/>
    <property type="project" value="InterPro"/>
</dbReference>
<dbReference type="EMBL" id="MHCJ01000003">
    <property type="protein sequence ID" value="OGY18702.1"/>
    <property type="molecule type" value="Genomic_DNA"/>
</dbReference>
<keyword evidence="1" id="KW-1133">Transmembrane helix</keyword>
<name>A0A1G1VTJ1_9BACT</name>
<dbReference type="GO" id="GO:0046872">
    <property type="term" value="F:metal ion binding"/>
    <property type="evidence" value="ECO:0007669"/>
    <property type="project" value="InterPro"/>
</dbReference>
<organism evidence="2 3">
    <name type="scientific">Candidatus Chisholmbacteria bacterium RIFCSPHIGHO2_01_FULL_52_32</name>
    <dbReference type="NCBI Taxonomy" id="1797591"/>
    <lineage>
        <taxon>Bacteria</taxon>
        <taxon>Candidatus Chisholmiibacteriota</taxon>
    </lineage>
</organism>
<sequence length="199" mass="22078">MTESTPDIISQRYQEIQALSPTADSAQAVPEGPTISVSSFLSLSLFIFFFVVVFLGFLPLVIGRFRDFKRFQMAMIMAFLAGALPLTVGLVLHQSGILTKADIEEAPRHIKIVEVAPTSFRIRWETAGFQYGALRYGVKPASTALTRTVLEVGGLTRSTEHDLIVSDLVPETDYYFELLSGAHWYDNNGVFLTVQTLPK</sequence>
<evidence type="ECO:0000313" key="2">
    <source>
        <dbReference type="EMBL" id="OGY18702.1"/>
    </source>
</evidence>
<protein>
    <recommendedName>
        <fullName evidence="4">Fibronectin type-III domain-containing protein</fullName>
    </recommendedName>
</protein>
<evidence type="ECO:0000256" key="1">
    <source>
        <dbReference type="SAM" id="Phobius"/>
    </source>
</evidence>
<gene>
    <name evidence="2" type="ORF">A2786_04370</name>
</gene>
<keyword evidence="1" id="KW-0812">Transmembrane</keyword>
<dbReference type="Gene3D" id="2.60.40.10">
    <property type="entry name" value="Immunoglobulins"/>
    <property type="match status" value="1"/>
</dbReference>
<dbReference type="AlphaFoldDB" id="A0A1G1VTJ1"/>
<proteinExistence type="predicted"/>
<dbReference type="InterPro" id="IPR008963">
    <property type="entry name" value="Purple_acid_Pase-like_N"/>
</dbReference>
<dbReference type="InterPro" id="IPR013783">
    <property type="entry name" value="Ig-like_fold"/>
</dbReference>
<dbReference type="InterPro" id="IPR003961">
    <property type="entry name" value="FN3_dom"/>
</dbReference>
<dbReference type="CDD" id="cd00063">
    <property type="entry name" value="FN3"/>
    <property type="match status" value="1"/>
</dbReference>
<feature type="transmembrane region" description="Helical" evidence="1">
    <location>
        <begin position="74"/>
        <end position="92"/>
    </location>
</feature>
<dbReference type="Proteomes" id="UP000179233">
    <property type="component" value="Unassembled WGS sequence"/>
</dbReference>
<keyword evidence="1" id="KW-0472">Membrane</keyword>
<evidence type="ECO:0000313" key="3">
    <source>
        <dbReference type="Proteomes" id="UP000179233"/>
    </source>
</evidence>
<comment type="caution">
    <text evidence="2">The sequence shown here is derived from an EMBL/GenBank/DDBJ whole genome shotgun (WGS) entry which is preliminary data.</text>
</comment>
<dbReference type="SUPFAM" id="SSF49363">
    <property type="entry name" value="Purple acid phosphatase, N-terminal domain"/>
    <property type="match status" value="1"/>
</dbReference>
<accession>A0A1G1VTJ1</accession>
<reference evidence="2 3" key="1">
    <citation type="journal article" date="2016" name="Nat. Commun.">
        <title>Thousands of microbial genomes shed light on interconnected biogeochemical processes in an aquifer system.</title>
        <authorList>
            <person name="Anantharaman K."/>
            <person name="Brown C.T."/>
            <person name="Hug L.A."/>
            <person name="Sharon I."/>
            <person name="Castelle C.J."/>
            <person name="Probst A.J."/>
            <person name="Thomas B.C."/>
            <person name="Singh A."/>
            <person name="Wilkins M.J."/>
            <person name="Karaoz U."/>
            <person name="Brodie E.L."/>
            <person name="Williams K.H."/>
            <person name="Hubbard S.S."/>
            <person name="Banfield J.F."/>
        </authorList>
    </citation>
    <scope>NUCLEOTIDE SEQUENCE [LARGE SCALE GENOMIC DNA]</scope>
</reference>
<feature type="transmembrane region" description="Helical" evidence="1">
    <location>
        <begin position="40"/>
        <end position="62"/>
    </location>
</feature>